<organism evidence="3 4">
    <name type="scientific">Nitratireductor aestuarii</name>
    <dbReference type="NCBI Taxonomy" id="1735103"/>
    <lineage>
        <taxon>Bacteria</taxon>
        <taxon>Pseudomonadati</taxon>
        <taxon>Pseudomonadota</taxon>
        <taxon>Alphaproteobacteria</taxon>
        <taxon>Hyphomicrobiales</taxon>
        <taxon>Phyllobacteriaceae</taxon>
        <taxon>Nitratireductor</taxon>
    </lineage>
</organism>
<comment type="caution">
    <text evidence="3">The sequence shown here is derived from an EMBL/GenBank/DDBJ whole genome shotgun (WGS) entry which is preliminary data.</text>
</comment>
<gene>
    <name evidence="3" type="ORF">GCM10011385_33370</name>
</gene>
<evidence type="ECO:0000313" key="3">
    <source>
        <dbReference type="EMBL" id="GGA76668.1"/>
    </source>
</evidence>
<name>A0A916RYJ3_9HYPH</name>
<dbReference type="InterPro" id="IPR002823">
    <property type="entry name" value="DUF112_TM"/>
</dbReference>
<dbReference type="PANTHER" id="PTHR35342">
    <property type="entry name" value="TRICARBOXYLIC TRANSPORT PROTEIN"/>
    <property type="match status" value="1"/>
</dbReference>
<keyword evidence="4" id="KW-1185">Reference proteome</keyword>
<reference evidence="3" key="2">
    <citation type="submission" date="2020-09" db="EMBL/GenBank/DDBJ databases">
        <authorList>
            <person name="Sun Q."/>
            <person name="Zhou Y."/>
        </authorList>
    </citation>
    <scope>NUCLEOTIDE SEQUENCE</scope>
    <source>
        <strain evidence="3">CGMCC 1.15320</strain>
    </source>
</reference>
<evidence type="ECO:0000313" key="4">
    <source>
        <dbReference type="Proteomes" id="UP000636264"/>
    </source>
</evidence>
<proteinExistence type="predicted"/>
<evidence type="ECO:0000256" key="1">
    <source>
        <dbReference type="SAM" id="Phobius"/>
    </source>
</evidence>
<dbReference type="PANTHER" id="PTHR35342:SF5">
    <property type="entry name" value="TRICARBOXYLIC TRANSPORT PROTEIN"/>
    <property type="match status" value="1"/>
</dbReference>
<protein>
    <recommendedName>
        <fullName evidence="2">DUF112 domain-containing protein</fullName>
    </recommendedName>
</protein>
<dbReference type="AlphaFoldDB" id="A0A916RYJ3"/>
<feature type="transmembrane region" description="Helical" evidence="1">
    <location>
        <begin position="25"/>
        <end position="45"/>
    </location>
</feature>
<feature type="transmembrane region" description="Helical" evidence="1">
    <location>
        <begin position="141"/>
        <end position="160"/>
    </location>
</feature>
<keyword evidence="1" id="KW-1133">Transmembrane helix</keyword>
<sequence>MALMLGAMVIHIQPGPQVVTRNPDLFWGLIVSMWIGNLFLIILNLPMIGIWVRLLRIPYSMLFPAILVFCCIGVYSASYSLLDVYMVAGCGVVGYVLAKLDSEPAPLLLGFVLGPMIEEYFRRALVLSNGDFTIFVSRPLSAFLLAIAAGMIVFAALPHLRDARLEAFAED</sequence>
<feature type="transmembrane region" description="Helical" evidence="1">
    <location>
        <begin position="57"/>
        <end position="75"/>
    </location>
</feature>
<reference evidence="3" key="1">
    <citation type="journal article" date="2014" name="Int. J. Syst. Evol. Microbiol.">
        <title>Complete genome sequence of Corynebacterium casei LMG S-19264T (=DSM 44701T), isolated from a smear-ripened cheese.</title>
        <authorList>
            <consortium name="US DOE Joint Genome Institute (JGI-PGF)"/>
            <person name="Walter F."/>
            <person name="Albersmeier A."/>
            <person name="Kalinowski J."/>
            <person name="Ruckert C."/>
        </authorList>
    </citation>
    <scope>NUCLEOTIDE SEQUENCE</scope>
    <source>
        <strain evidence="3">CGMCC 1.15320</strain>
    </source>
</reference>
<keyword evidence="1" id="KW-0812">Transmembrane</keyword>
<feature type="domain" description="DUF112" evidence="2">
    <location>
        <begin position="1"/>
        <end position="109"/>
    </location>
</feature>
<accession>A0A916RYJ3</accession>
<dbReference type="Proteomes" id="UP000636264">
    <property type="component" value="Unassembled WGS sequence"/>
</dbReference>
<evidence type="ECO:0000259" key="2">
    <source>
        <dbReference type="Pfam" id="PF01970"/>
    </source>
</evidence>
<dbReference type="Pfam" id="PF01970">
    <property type="entry name" value="TctA"/>
    <property type="match status" value="1"/>
</dbReference>
<dbReference type="EMBL" id="BMIF01000012">
    <property type="protein sequence ID" value="GGA76668.1"/>
    <property type="molecule type" value="Genomic_DNA"/>
</dbReference>
<keyword evidence="1" id="KW-0472">Membrane</keyword>